<evidence type="ECO:0000313" key="5">
    <source>
        <dbReference type="Proteomes" id="UP000648075"/>
    </source>
</evidence>
<feature type="domain" description="Peptidase C1A papain C-terminal" evidence="3">
    <location>
        <begin position="203"/>
        <end position="281"/>
    </location>
</feature>
<evidence type="ECO:0000259" key="3">
    <source>
        <dbReference type="Pfam" id="PF00112"/>
    </source>
</evidence>
<reference evidence="4" key="2">
    <citation type="submission" date="2020-09" db="EMBL/GenBank/DDBJ databases">
        <authorList>
            <person name="Sun Q."/>
            <person name="Kim S."/>
        </authorList>
    </citation>
    <scope>NUCLEOTIDE SEQUENCE</scope>
    <source>
        <strain evidence="4">KCTC 32255</strain>
    </source>
</reference>
<feature type="region of interest" description="Disordered" evidence="1">
    <location>
        <begin position="25"/>
        <end position="49"/>
    </location>
</feature>
<evidence type="ECO:0000256" key="2">
    <source>
        <dbReference type="SAM" id="SignalP"/>
    </source>
</evidence>
<proteinExistence type="predicted"/>
<comment type="caution">
    <text evidence="4">The sequence shown here is derived from an EMBL/GenBank/DDBJ whole genome shotgun (WGS) entry which is preliminary data.</text>
</comment>
<evidence type="ECO:0000313" key="4">
    <source>
        <dbReference type="EMBL" id="GGZ10150.1"/>
    </source>
</evidence>
<reference evidence="4" key="1">
    <citation type="journal article" date="2014" name="Int. J. Syst. Evol. Microbiol.">
        <title>Complete genome sequence of Corynebacterium casei LMG S-19264T (=DSM 44701T), isolated from a smear-ripened cheese.</title>
        <authorList>
            <consortium name="US DOE Joint Genome Institute (JGI-PGF)"/>
            <person name="Walter F."/>
            <person name="Albersmeier A."/>
            <person name="Kalinowski J."/>
            <person name="Ruckert C."/>
        </authorList>
    </citation>
    <scope>NUCLEOTIDE SEQUENCE</scope>
    <source>
        <strain evidence="4">KCTC 32255</strain>
    </source>
</reference>
<dbReference type="Pfam" id="PF00112">
    <property type="entry name" value="Peptidase_C1"/>
    <property type="match status" value="1"/>
</dbReference>
<feature type="compositionally biased region" description="Low complexity" evidence="1">
    <location>
        <begin position="27"/>
        <end position="40"/>
    </location>
</feature>
<dbReference type="SUPFAM" id="SSF54001">
    <property type="entry name" value="Cysteine proteinases"/>
    <property type="match status" value="1"/>
</dbReference>
<gene>
    <name evidence="4" type="ORF">GCM10011614_26310</name>
</gene>
<dbReference type="AlphaFoldDB" id="A0A918PJ68"/>
<dbReference type="RefSeq" id="WP_189621681.1">
    <property type="nucleotide sequence ID" value="NZ_BMZA01000011.1"/>
</dbReference>
<dbReference type="Proteomes" id="UP000648075">
    <property type="component" value="Unassembled WGS sequence"/>
</dbReference>
<feature type="chain" id="PRO_5037449229" description="Peptidase C1A papain C-terminal domain-containing protein" evidence="2">
    <location>
        <begin position="24"/>
        <end position="527"/>
    </location>
</feature>
<keyword evidence="2" id="KW-0732">Signal</keyword>
<keyword evidence="5" id="KW-1185">Reference proteome</keyword>
<dbReference type="Gene3D" id="3.90.70.10">
    <property type="entry name" value="Cysteine proteinases"/>
    <property type="match status" value="1"/>
</dbReference>
<protein>
    <recommendedName>
        <fullName evidence="3">Peptidase C1A papain C-terminal domain-containing protein</fullName>
    </recommendedName>
</protein>
<feature type="signal peptide" evidence="2">
    <location>
        <begin position="1"/>
        <end position="23"/>
    </location>
</feature>
<organism evidence="4 5">
    <name type="scientific">Novosphingobium colocasiae</name>
    <dbReference type="NCBI Taxonomy" id="1256513"/>
    <lineage>
        <taxon>Bacteria</taxon>
        <taxon>Pseudomonadati</taxon>
        <taxon>Pseudomonadota</taxon>
        <taxon>Alphaproteobacteria</taxon>
        <taxon>Sphingomonadales</taxon>
        <taxon>Sphingomonadaceae</taxon>
        <taxon>Novosphingobium</taxon>
    </lineage>
</organism>
<accession>A0A918PJ68</accession>
<dbReference type="EMBL" id="BMZA01000011">
    <property type="protein sequence ID" value="GGZ10150.1"/>
    <property type="molecule type" value="Genomic_DNA"/>
</dbReference>
<dbReference type="GO" id="GO:0006508">
    <property type="term" value="P:proteolysis"/>
    <property type="evidence" value="ECO:0007669"/>
    <property type="project" value="InterPro"/>
</dbReference>
<sequence length="527" mass="56660">MRTGHITAAMALTLAGASISAMAQDTSSPADAQPAAAADQEVYPTGLQPLSPESYRKLPKLGKFRAWLPKAVDLSPLFPAPGNQTPFPNCTAWATAYAGVGYLSGVQLGRRPSGANEIPSPTYVYDRIRPQGSDCKVPTRIVDALSLLKDEGAASLADFPNDPSKCAVAGADMLGRSSALKLDGWRAVDRERPDDWQSPVIIDDIKGALFRKEPVVFTMPALTDFEKFRGPGTYSHLQREDHNWHAMTLVGYDEDRQAFRAINSWGRTWGDGGYIWIGYDTFKRMVAEAYALQQAPGQSAATGPDRRTPLQVFNDAVTNLPCGTVQLEPVAGKLTLTGFAGDEAALQTLRDALTRAYPAAKWDVDLHRWPQCEAESTLATAIRAGGVQLQVQSEAGVVKPGDPVVMTKGDRFTLRAATTAARPLLSIIYLQNDGSAVELYRGKPGVNGARQRAVVIGNGEPEGMQFEVSPPYGSEILLAIASNAPLFGNAMTTYETEREFLSTLRTQLAGAAPGTVAAAVVRLQTHE</sequence>
<dbReference type="CDD" id="cd02619">
    <property type="entry name" value="Peptidase_C1"/>
    <property type="match status" value="1"/>
</dbReference>
<dbReference type="GO" id="GO:0008234">
    <property type="term" value="F:cysteine-type peptidase activity"/>
    <property type="evidence" value="ECO:0007669"/>
    <property type="project" value="InterPro"/>
</dbReference>
<evidence type="ECO:0000256" key="1">
    <source>
        <dbReference type="SAM" id="MobiDB-lite"/>
    </source>
</evidence>
<name>A0A918PJ68_9SPHN</name>
<dbReference type="InterPro" id="IPR000668">
    <property type="entry name" value="Peptidase_C1A_C"/>
</dbReference>
<dbReference type="InterPro" id="IPR038765">
    <property type="entry name" value="Papain-like_cys_pep_sf"/>
</dbReference>